<feature type="compositionally biased region" description="Basic and acidic residues" evidence="1">
    <location>
        <begin position="641"/>
        <end position="655"/>
    </location>
</feature>
<evidence type="ECO:0000313" key="4">
    <source>
        <dbReference type="Proteomes" id="UP001501585"/>
    </source>
</evidence>
<feature type="region of interest" description="Disordered" evidence="1">
    <location>
        <begin position="592"/>
        <end position="612"/>
    </location>
</feature>
<feature type="transmembrane region" description="Helical" evidence="2">
    <location>
        <begin position="245"/>
        <end position="261"/>
    </location>
</feature>
<feature type="transmembrane region" description="Helical" evidence="2">
    <location>
        <begin position="384"/>
        <end position="404"/>
    </location>
</feature>
<keyword evidence="2" id="KW-0812">Transmembrane</keyword>
<gene>
    <name evidence="3" type="ORF">GCM10009799_14620</name>
</gene>
<keyword evidence="2" id="KW-1133">Transmembrane helix</keyword>
<name>A0ABN2SP13_9ACTN</name>
<reference evidence="3 4" key="1">
    <citation type="journal article" date="2019" name="Int. J. Syst. Evol. Microbiol.">
        <title>The Global Catalogue of Microorganisms (GCM) 10K type strain sequencing project: providing services to taxonomists for standard genome sequencing and annotation.</title>
        <authorList>
            <consortium name="The Broad Institute Genomics Platform"/>
            <consortium name="The Broad Institute Genome Sequencing Center for Infectious Disease"/>
            <person name="Wu L."/>
            <person name="Ma J."/>
        </authorList>
    </citation>
    <scope>NUCLEOTIDE SEQUENCE [LARGE SCALE GENOMIC DNA]</scope>
    <source>
        <strain evidence="3 4">JCM 15313</strain>
    </source>
</reference>
<evidence type="ECO:0000313" key="3">
    <source>
        <dbReference type="EMBL" id="GAA1989883.1"/>
    </source>
</evidence>
<keyword evidence="4" id="KW-1185">Reference proteome</keyword>
<feature type="region of interest" description="Disordered" evidence="1">
    <location>
        <begin position="641"/>
        <end position="663"/>
    </location>
</feature>
<evidence type="ECO:0000256" key="1">
    <source>
        <dbReference type="SAM" id="MobiDB-lite"/>
    </source>
</evidence>
<dbReference type="RefSeq" id="WP_344161034.1">
    <property type="nucleotide sequence ID" value="NZ_BAAAPC010000005.1"/>
</dbReference>
<proteinExistence type="predicted"/>
<feature type="transmembrane region" description="Helical" evidence="2">
    <location>
        <begin position="207"/>
        <end position="225"/>
    </location>
</feature>
<feature type="transmembrane region" description="Helical" evidence="2">
    <location>
        <begin position="410"/>
        <end position="431"/>
    </location>
</feature>
<organism evidence="3 4">
    <name type="scientific">Nocardiopsis rhodophaea</name>
    <dbReference type="NCBI Taxonomy" id="280238"/>
    <lineage>
        <taxon>Bacteria</taxon>
        <taxon>Bacillati</taxon>
        <taxon>Actinomycetota</taxon>
        <taxon>Actinomycetes</taxon>
        <taxon>Streptosporangiales</taxon>
        <taxon>Nocardiopsidaceae</taxon>
        <taxon>Nocardiopsis</taxon>
    </lineage>
</organism>
<protein>
    <submittedName>
        <fullName evidence="3">Uncharacterized protein</fullName>
    </submittedName>
</protein>
<comment type="caution">
    <text evidence="3">The sequence shown here is derived from an EMBL/GenBank/DDBJ whole genome shotgun (WGS) entry which is preliminary data.</text>
</comment>
<keyword evidence="2" id="KW-0472">Membrane</keyword>
<sequence length="663" mass="74966">MNTVGAETTNTAGPGSTVGIQAESVHNSTVYQVNPESPPSRKYEVGLRFLENGAPARARELIDEAIAHGYDDAEVYFHWALSMLSKRSYRDLVPDERERLRRLPEKLAGHADDDWKRASEVVCDLVDCLEVPARDHGLALKKLDSLPGPQRDKVIRHLDLVLTGGLKNSVWAETYKAAKDARESNDRAGRIWAYFQADPAEPRVRPVAAIAVPATVLLRTAAWSAPFTAATGYLGWSVLMHAEPLPILSYLLLLASGYFALQKGRDWHYRARRLREKEREHRAPLARSRAPEKGFANRIDSAFDYYFVKYGPRGEKRDQWLAETAGIRNTLRNEVVEIYRESRIRAEKVHWLIRFMARDVRGRWEAGTLFGYREKYKVAASTKAWCWTSCLALFPAAAGVLIGALHSSPVLTVVSALVAVVTGRFAAPLWLHISSEYRCREDRASERFQAAAERKKECKRWKEKLDATRPSEEEMEEWLNCDKTIILNRALKYHRLAWHDILAHAFLQTPHRPSKRARVRGGPWRYSKYNIQVFLMTEDGVHEVNSKLDFEHAVTLGEEREHFRFDAISSVHVDQTEGFGCTLKLTLMNGDPKSTVVTEPEAGQPDPGEDPRAISKISIDAAGFGHTLRILEGIAAEGKSWLDRDRRSHASEHSFRKSSVGQG</sequence>
<accession>A0ABN2SP13</accession>
<evidence type="ECO:0000256" key="2">
    <source>
        <dbReference type="SAM" id="Phobius"/>
    </source>
</evidence>
<dbReference type="EMBL" id="BAAAPC010000005">
    <property type="protein sequence ID" value="GAA1989883.1"/>
    <property type="molecule type" value="Genomic_DNA"/>
</dbReference>
<dbReference type="Proteomes" id="UP001501585">
    <property type="component" value="Unassembled WGS sequence"/>
</dbReference>